<keyword evidence="2" id="KW-0560">Oxidoreductase</keyword>
<dbReference type="InterPro" id="IPR023985">
    <property type="entry name" value="SDR_subfam_1"/>
</dbReference>
<dbReference type="PRINTS" id="PR00080">
    <property type="entry name" value="SDRFAMILY"/>
</dbReference>
<dbReference type="Pfam" id="PF13561">
    <property type="entry name" value="adh_short_C2"/>
    <property type="match status" value="1"/>
</dbReference>
<gene>
    <name evidence="4" type="ORF">GCM10009727_48450</name>
</gene>
<keyword evidence="5" id="KW-1185">Reference proteome</keyword>
<evidence type="ECO:0000313" key="5">
    <source>
        <dbReference type="Proteomes" id="UP001501020"/>
    </source>
</evidence>
<dbReference type="PANTHER" id="PTHR24321">
    <property type="entry name" value="DEHYDROGENASES, SHORT CHAIN"/>
    <property type="match status" value="1"/>
</dbReference>
<reference evidence="4 5" key="1">
    <citation type="journal article" date="2019" name="Int. J. Syst. Evol. Microbiol.">
        <title>The Global Catalogue of Microorganisms (GCM) 10K type strain sequencing project: providing services to taxonomists for standard genome sequencing and annotation.</title>
        <authorList>
            <consortium name="The Broad Institute Genomics Platform"/>
            <consortium name="The Broad Institute Genome Sequencing Center for Infectious Disease"/>
            <person name="Wu L."/>
            <person name="Ma J."/>
        </authorList>
    </citation>
    <scope>NUCLEOTIDE SEQUENCE [LARGE SCALE GENOMIC DNA]</scope>
    <source>
        <strain evidence="4 5">JCM 13850</strain>
    </source>
</reference>
<evidence type="ECO:0000256" key="2">
    <source>
        <dbReference type="ARBA" id="ARBA00023002"/>
    </source>
</evidence>
<dbReference type="InterPro" id="IPR020904">
    <property type="entry name" value="Sc_DH/Rdtase_CS"/>
</dbReference>
<evidence type="ECO:0000313" key="4">
    <source>
        <dbReference type="EMBL" id="GAA2146826.1"/>
    </source>
</evidence>
<name>A0ABN2ZSI1_9ACTN</name>
<dbReference type="CDD" id="cd05233">
    <property type="entry name" value="SDR_c"/>
    <property type="match status" value="1"/>
</dbReference>
<organism evidence="4 5">
    <name type="scientific">Actinomadura napierensis</name>
    <dbReference type="NCBI Taxonomy" id="267854"/>
    <lineage>
        <taxon>Bacteria</taxon>
        <taxon>Bacillati</taxon>
        <taxon>Actinomycetota</taxon>
        <taxon>Actinomycetes</taxon>
        <taxon>Streptosporangiales</taxon>
        <taxon>Thermomonosporaceae</taxon>
        <taxon>Actinomadura</taxon>
    </lineage>
</organism>
<dbReference type="Proteomes" id="UP001501020">
    <property type="component" value="Unassembled WGS sequence"/>
</dbReference>
<dbReference type="RefSeq" id="WP_344271190.1">
    <property type="nucleotide sequence ID" value="NZ_BAAAMR010000044.1"/>
</dbReference>
<dbReference type="NCBIfam" id="NF009467">
    <property type="entry name" value="PRK12826.1-3"/>
    <property type="match status" value="1"/>
</dbReference>
<dbReference type="EMBL" id="BAAAMR010000044">
    <property type="protein sequence ID" value="GAA2146826.1"/>
    <property type="molecule type" value="Genomic_DNA"/>
</dbReference>
<dbReference type="PRINTS" id="PR00081">
    <property type="entry name" value="GDHRDH"/>
</dbReference>
<proteinExistence type="inferred from homology"/>
<dbReference type="InterPro" id="IPR002347">
    <property type="entry name" value="SDR_fam"/>
</dbReference>
<comment type="caution">
    <text evidence="4">The sequence shown here is derived from an EMBL/GenBank/DDBJ whole genome shotgun (WGS) entry which is preliminary data.</text>
</comment>
<keyword evidence="3" id="KW-0520">NAD</keyword>
<dbReference type="PANTHER" id="PTHR24321:SF8">
    <property type="entry name" value="ESTRADIOL 17-BETA-DEHYDROGENASE 8-RELATED"/>
    <property type="match status" value="1"/>
</dbReference>
<dbReference type="NCBIfam" id="TIGR03971">
    <property type="entry name" value="SDR_subfam_1"/>
    <property type="match status" value="1"/>
</dbReference>
<comment type="similarity">
    <text evidence="1">Belongs to the short-chain dehydrogenases/reductases (SDR) family.</text>
</comment>
<dbReference type="Gene3D" id="3.40.50.720">
    <property type="entry name" value="NAD(P)-binding Rossmann-like Domain"/>
    <property type="match status" value="1"/>
</dbReference>
<dbReference type="SUPFAM" id="SSF51735">
    <property type="entry name" value="NAD(P)-binding Rossmann-fold domains"/>
    <property type="match status" value="1"/>
</dbReference>
<sequence length="268" mass="28390">MGRLAGKVAFITGAARGQGRAEAVRLAAEGADVIVTDIAGPASGFVRYDASTQADLDETVRLVEAQGRRAVARKADVRNLSELEAAARDGLAELGRLDVVVANAGIVNCGRTWELDEEQWQDVIDTNLTGVWKTVKATVPTLIEQGQGGSIIITSSVAGLKGLPFLAHYASSKHGVVGLAKVLANELGEHDIRVNTVHPNGVRTGMTDGSMRELLEQAPLLGPIYMPALPYEMVEPEDIANIVVFLASDEGKYITGAQLPVDLGTLNR</sequence>
<accession>A0ABN2ZSI1</accession>
<evidence type="ECO:0000256" key="3">
    <source>
        <dbReference type="ARBA" id="ARBA00023027"/>
    </source>
</evidence>
<evidence type="ECO:0000256" key="1">
    <source>
        <dbReference type="ARBA" id="ARBA00006484"/>
    </source>
</evidence>
<dbReference type="PROSITE" id="PS00061">
    <property type="entry name" value="ADH_SHORT"/>
    <property type="match status" value="1"/>
</dbReference>
<protein>
    <submittedName>
        <fullName evidence="4">Mycofactocin-coupled SDR family oxidoreductase</fullName>
    </submittedName>
</protein>
<dbReference type="InterPro" id="IPR036291">
    <property type="entry name" value="NAD(P)-bd_dom_sf"/>
</dbReference>